<dbReference type="Pfam" id="PF02498">
    <property type="entry name" value="Bro-N"/>
    <property type="match status" value="1"/>
</dbReference>
<evidence type="ECO:0000259" key="2">
    <source>
        <dbReference type="PROSITE" id="PS51750"/>
    </source>
</evidence>
<proteinExistence type="predicted"/>
<protein>
    <submittedName>
        <fullName evidence="3">Prophage antirepressor</fullName>
    </submittedName>
</protein>
<dbReference type="InterPro" id="IPR003497">
    <property type="entry name" value="BRO_N_domain"/>
</dbReference>
<dbReference type="EMBL" id="CAUZLY010000007">
    <property type="protein sequence ID" value="CAK1243552.1"/>
    <property type="molecule type" value="Genomic_DNA"/>
</dbReference>
<dbReference type="Proteomes" id="UP001314200">
    <property type="component" value="Unassembled WGS sequence"/>
</dbReference>
<dbReference type="InterPro" id="IPR018878">
    <property type="entry name" value="ORF6C_dom"/>
</dbReference>
<organism evidence="3 4">
    <name type="scientific">Fructobacillus cardui</name>
    <dbReference type="NCBI Taxonomy" id="2893170"/>
    <lineage>
        <taxon>Bacteria</taxon>
        <taxon>Bacillati</taxon>
        <taxon>Bacillota</taxon>
        <taxon>Bacilli</taxon>
        <taxon>Lactobacillales</taxon>
        <taxon>Lactobacillaceae</taxon>
        <taxon>Fructobacillus</taxon>
    </lineage>
</organism>
<evidence type="ECO:0000313" key="4">
    <source>
        <dbReference type="Proteomes" id="UP001314200"/>
    </source>
</evidence>
<dbReference type="PROSITE" id="PS51750">
    <property type="entry name" value="BRO_N"/>
    <property type="match status" value="1"/>
</dbReference>
<accession>A0ABN9YTD1</accession>
<feature type="domain" description="Bro-N" evidence="2">
    <location>
        <begin position="2"/>
        <end position="103"/>
    </location>
</feature>
<keyword evidence="4" id="KW-1185">Reference proteome</keyword>
<dbReference type="Pfam" id="PF10552">
    <property type="entry name" value="ORF6C"/>
    <property type="match status" value="1"/>
</dbReference>
<dbReference type="SMART" id="SM01040">
    <property type="entry name" value="Bro-N"/>
    <property type="match status" value="1"/>
</dbReference>
<sequence>MANEVKVFDNLKVKEENGQVFFDAESAAFQIGLIKKSKGIEYVRWERVNAYLKLSTSGQQVKRGDFITEKQLYRLANKADSPQAEKFQDWVTDEVLPSIRKTGSYSVQKDPMAILATTFEALKQQEDKQNQLEQRLDKFEDDQEIRSWEQSELLQLRRNRVFAILGGKYSQAYKELSSEVFHAIAKDFKQQFSVPRYNALPRKYFEDGKRFLSNWEPNNLLELAIRGANQEQTA</sequence>
<gene>
    <name evidence="3" type="ORF">R82641_BJNNKPBH_00879</name>
</gene>
<keyword evidence="1" id="KW-0175">Coiled coil</keyword>
<name>A0ABN9YTD1_9LACO</name>
<reference evidence="3 4" key="1">
    <citation type="submission" date="2023-10" db="EMBL/GenBank/DDBJ databases">
        <authorList>
            <person name="Botero Cardona J."/>
        </authorList>
    </citation>
    <scope>NUCLEOTIDE SEQUENCE [LARGE SCALE GENOMIC DNA]</scope>
    <source>
        <strain evidence="3 4">R-82641</strain>
    </source>
</reference>
<feature type="coiled-coil region" evidence="1">
    <location>
        <begin position="115"/>
        <end position="142"/>
    </location>
</feature>
<dbReference type="RefSeq" id="WP_338348009.1">
    <property type="nucleotide sequence ID" value="NZ_CAUZLY010000007.1"/>
</dbReference>
<comment type="caution">
    <text evidence="3">The sequence shown here is derived from an EMBL/GenBank/DDBJ whole genome shotgun (WGS) entry which is preliminary data.</text>
</comment>
<evidence type="ECO:0000313" key="3">
    <source>
        <dbReference type="EMBL" id="CAK1243552.1"/>
    </source>
</evidence>
<evidence type="ECO:0000256" key="1">
    <source>
        <dbReference type="SAM" id="Coils"/>
    </source>
</evidence>